<dbReference type="Proteomes" id="UP000688137">
    <property type="component" value="Unassembled WGS sequence"/>
</dbReference>
<evidence type="ECO:0000313" key="2">
    <source>
        <dbReference type="EMBL" id="CAD8083097.1"/>
    </source>
</evidence>
<feature type="transmembrane region" description="Helical" evidence="1">
    <location>
        <begin position="97"/>
        <end position="130"/>
    </location>
</feature>
<organism evidence="2 4">
    <name type="scientific">Paramecium primaurelia</name>
    <dbReference type="NCBI Taxonomy" id="5886"/>
    <lineage>
        <taxon>Eukaryota</taxon>
        <taxon>Sar</taxon>
        <taxon>Alveolata</taxon>
        <taxon>Ciliophora</taxon>
        <taxon>Intramacronucleata</taxon>
        <taxon>Oligohymenophorea</taxon>
        <taxon>Peniculida</taxon>
        <taxon>Parameciidae</taxon>
        <taxon>Paramecium</taxon>
    </lineage>
</organism>
<protein>
    <recommendedName>
        <fullName evidence="5">Transmembrane protein</fullName>
    </recommendedName>
</protein>
<dbReference type="EMBL" id="CAJJDM010000072">
    <property type="protein sequence ID" value="CAD8083097.1"/>
    <property type="molecule type" value="Genomic_DNA"/>
</dbReference>
<dbReference type="AlphaFoldDB" id="A0A8S1MPW6"/>
<feature type="transmembrane region" description="Helical" evidence="1">
    <location>
        <begin position="57"/>
        <end position="76"/>
    </location>
</feature>
<gene>
    <name evidence="2" type="ORF">PPRIM_AZ9-3.1.T0690109</name>
    <name evidence="3" type="ORF">PPRIM_AZ9-3.1.T0690111</name>
</gene>
<keyword evidence="1" id="KW-0812">Transmembrane</keyword>
<dbReference type="OMA" id="SINGRCF"/>
<evidence type="ECO:0000313" key="4">
    <source>
        <dbReference type="Proteomes" id="UP000688137"/>
    </source>
</evidence>
<dbReference type="EMBL" id="CAJJDM010000072">
    <property type="protein sequence ID" value="CAD8083101.1"/>
    <property type="molecule type" value="Genomic_DNA"/>
</dbReference>
<sequence length="210" mass="25024">MGPENNSVDTLLYLSKVLTKNKKRTIKIISFLGVMLLFVSCELIINGECFITQKNNLEFLVIDSIMYFGIFGICFFELRIQIKKMNKKYINQIRMRAIIYGLSIYIIFVIIIICLSLYHILVQSFFFFFYFNEECFYLKNKTQYFVPLKITIFCIFIIVEIVIIFFLKWVFQQSFKAFIFPYKSRRTLLEFRSESHDIVPIINQIQACSP</sequence>
<feature type="transmembrane region" description="Helical" evidence="1">
    <location>
        <begin position="26"/>
        <end position="45"/>
    </location>
</feature>
<proteinExistence type="predicted"/>
<keyword evidence="1" id="KW-0472">Membrane</keyword>
<keyword evidence="4" id="KW-1185">Reference proteome</keyword>
<keyword evidence="1" id="KW-1133">Transmembrane helix</keyword>
<comment type="caution">
    <text evidence="2">The sequence shown here is derived from an EMBL/GenBank/DDBJ whole genome shotgun (WGS) entry which is preliminary data.</text>
</comment>
<accession>A0A8S1MPW6</accession>
<evidence type="ECO:0008006" key="5">
    <source>
        <dbReference type="Google" id="ProtNLM"/>
    </source>
</evidence>
<evidence type="ECO:0000313" key="3">
    <source>
        <dbReference type="EMBL" id="CAD8083101.1"/>
    </source>
</evidence>
<feature type="transmembrane region" description="Helical" evidence="1">
    <location>
        <begin position="150"/>
        <end position="171"/>
    </location>
</feature>
<evidence type="ECO:0000256" key="1">
    <source>
        <dbReference type="SAM" id="Phobius"/>
    </source>
</evidence>
<name>A0A8S1MPW6_PARPR</name>
<reference evidence="2" key="1">
    <citation type="submission" date="2021-01" db="EMBL/GenBank/DDBJ databases">
        <authorList>
            <consortium name="Genoscope - CEA"/>
            <person name="William W."/>
        </authorList>
    </citation>
    <scope>NUCLEOTIDE SEQUENCE</scope>
</reference>